<reference evidence="1 2" key="1">
    <citation type="submission" date="2016-10" db="EMBL/GenBank/DDBJ databases">
        <authorList>
            <person name="de Groot N.N."/>
        </authorList>
    </citation>
    <scope>NUCLEOTIDE SEQUENCE [LARGE SCALE GENOMIC DNA]</scope>
    <source>
        <strain evidence="1 2">CGMCC 4.3491</strain>
    </source>
</reference>
<dbReference type="STRING" id="381665.SAMN05216554_2710"/>
<dbReference type="Gene3D" id="2.40.10.10">
    <property type="entry name" value="Trypsin-like serine proteases"/>
    <property type="match status" value="1"/>
</dbReference>
<evidence type="ECO:0000313" key="1">
    <source>
        <dbReference type="EMBL" id="SDZ16195.1"/>
    </source>
</evidence>
<dbReference type="InterPro" id="IPR009003">
    <property type="entry name" value="Peptidase_S1_PA"/>
</dbReference>
<dbReference type="SUPFAM" id="SSF50494">
    <property type="entry name" value="Trypsin-like serine proteases"/>
    <property type="match status" value="1"/>
</dbReference>
<dbReference type="Proteomes" id="UP000198891">
    <property type="component" value="Unassembled WGS sequence"/>
</dbReference>
<dbReference type="OrthoDB" id="7191282at2"/>
<proteinExistence type="predicted"/>
<dbReference type="EMBL" id="FNPZ01000002">
    <property type="protein sequence ID" value="SDZ16195.1"/>
    <property type="molecule type" value="Genomic_DNA"/>
</dbReference>
<keyword evidence="2" id="KW-1185">Reference proteome</keyword>
<gene>
    <name evidence="1" type="ORF">SAMN05216554_2710</name>
</gene>
<sequence>MTDKVALAYLLRSVNARYVEVFYGDERISEATGFVVEHEERLFLISNRHVLAGMKPGSMELVDKAGRQATSVRITSYVATESSSATVCQDFPLIAPSTAGGYPSALWFEHPTYGNTVDVAALELTDLQAPDYALQDETVANDESSMYPIRQLDTMTVIGYPGGVHGGVRGKAVWMKGTVASDYADEVDGLPRFLIDSRTRAGMSGSPVYFSAAGRSAVVSEGILSIADPDAFQFVGVYSGRIFDESDVGYVWRAKTMWEIVVGEVLGQAYQPI</sequence>
<dbReference type="InterPro" id="IPR043504">
    <property type="entry name" value="Peptidase_S1_PA_chymotrypsin"/>
</dbReference>
<dbReference type="Pfam" id="PF13365">
    <property type="entry name" value="Trypsin_2"/>
    <property type="match status" value="1"/>
</dbReference>
<accession>A0A1H3QT60</accession>
<dbReference type="AlphaFoldDB" id="A0A1H3QT60"/>
<name>A0A1H3QT60_9MICO</name>
<organism evidence="1 2">
    <name type="scientific">Herbiconiux ginsengi</name>
    <dbReference type="NCBI Taxonomy" id="381665"/>
    <lineage>
        <taxon>Bacteria</taxon>
        <taxon>Bacillati</taxon>
        <taxon>Actinomycetota</taxon>
        <taxon>Actinomycetes</taxon>
        <taxon>Micrococcales</taxon>
        <taxon>Microbacteriaceae</taxon>
        <taxon>Herbiconiux</taxon>
    </lineage>
</organism>
<evidence type="ECO:0000313" key="2">
    <source>
        <dbReference type="Proteomes" id="UP000198891"/>
    </source>
</evidence>
<dbReference type="RefSeq" id="WP_092554515.1">
    <property type="nucleotide sequence ID" value="NZ_FNPZ01000002.1"/>
</dbReference>
<protein>
    <submittedName>
        <fullName evidence="1">Trypsin-like peptidase domain-containing protein</fullName>
    </submittedName>
</protein>